<dbReference type="GO" id="GO:0046556">
    <property type="term" value="F:alpha-L-arabinofuranosidase activity"/>
    <property type="evidence" value="ECO:0007669"/>
    <property type="project" value="UniProtKB-UniRule"/>
</dbReference>
<reference evidence="7 8" key="1">
    <citation type="journal article" date="2020" name="ISME J.">
        <title>Uncovering the hidden diversity of litter-decomposition mechanisms in mushroom-forming fungi.</title>
        <authorList>
            <person name="Floudas D."/>
            <person name="Bentzer J."/>
            <person name="Ahren D."/>
            <person name="Johansson T."/>
            <person name="Persson P."/>
            <person name="Tunlid A."/>
        </authorList>
    </citation>
    <scope>NUCLEOTIDE SEQUENCE [LARGE SCALE GENOMIC DNA]</scope>
    <source>
        <strain evidence="7 8">CBS 291.85</strain>
    </source>
</reference>
<comment type="caution">
    <text evidence="7">The sequence shown here is derived from an EMBL/GenBank/DDBJ whole genome shotgun (WGS) entry which is preliminary data.</text>
</comment>
<dbReference type="SUPFAM" id="SSF49899">
    <property type="entry name" value="Concanavalin A-like lectins/glucanases"/>
    <property type="match status" value="1"/>
</dbReference>
<keyword evidence="3" id="KW-0119">Carbohydrate metabolism</keyword>
<dbReference type="EMBL" id="JAACJM010000039">
    <property type="protein sequence ID" value="KAF5361705.1"/>
    <property type="molecule type" value="Genomic_DNA"/>
</dbReference>
<dbReference type="PANTHER" id="PTHR39447:SF2">
    <property type="entry name" value="ALPHA-L-ARABINOFURANOSIDASE B"/>
    <property type="match status" value="1"/>
</dbReference>
<gene>
    <name evidence="7" type="ORF">D9758_007272</name>
</gene>
<dbReference type="InterPro" id="IPR038964">
    <property type="entry name" value="ABFB"/>
</dbReference>
<protein>
    <recommendedName>
        <fullName evidence="3">Alpha-L-arabinofuranosidase</fullName>
        <ecNumber evidence="3">3.2.1.55</ecNumber>
    </recommendedName>
</protein>
<sequence length="856" mass="91594">MSSASAVTMSMHEFVNTVPFELTAVLVRLGPFFAVVRNVLEITLWTRSSLDSFLTLSAWWALCLTSGLILKYFLPPVLFILFIYLSFSVPNTRSMPPSISESSLQASISDMTVIQALLPSTFSIYSYISPTSPLLQIPVLTRLTLLLYLPYLFLTYYIPLRILIALLGTFFLTYNSPHIKLIRTTLWRSSWIRWSTYHIWSTLSGIPLPKKSISYQPTSITSPEPTSSLRFLFTIYENQRWWMGLDWTAALLPGERPSWCSGSQQPALPPNAFCLPEPTTVFVRDGMTGRRVKRTATWRWEESEWKVVVSKEGGASNRVEKPLPTITAEKEQGILMKAAGKMKEANAAAAAAAASNKEGDEGTEEEKNEADEDDVATDPDGWIYADNKWEGKSAKGGMGKYTRYRRWTRVAIVSETVEIVEDGELGIQRTDRHSIDSSNSEPNLHTSHSRSSSLSHVSNLPSSPSHPNSTFSSSTLVSIPSSSSSNPSTIPFTTSPKIIPKALPGSGSVSDPIVATSSNSGGDEGGGSKDVGFATIVAAGPCDIYASGGTPCVAAHGTVRALFSAYNGALYQVTRSSDNAVTDIKPLSAGGVANAAAQDSFCSGTSCVISIIYDQSGRGNHLTRAPPGGFRGPGPNGADNLASATAAPIRVGGQKAYGVFISPGMGYRNNRASGTARGDGAQGMYAIFDGTHFNGGCCFDYGNAETSSTDTGNGHMEAIYFGNSKTWGTGSGNGPWIMADLENGLFSGQNPKQNTANPSINFRFVTAVVKGEPNQWAIRGGDSTSGSLSTFYSGVRPSVSGYNPMSKEGAIILGIGGDNSVGATGTFYEGVMTSGYPSDSTENSVQANIVAARFST</sequence>
<feature type="region of interest" description="Disordered" evidence="4">
    <location>
        <begin position="430"/>
        <end position="527"/>
    </location>
</feature>
<dbReference type="GO" id="GO:0046373">
    <property type="term" value="P:L-arabinose metabolic process"/>
    <property type="evidence" value="ECO:0007669"/>
    <property type="project" value="UniProtKB-UniRule"/>
</dbReference>
<feature type="disulfide bond" evidence="2">
    <location>
        <begin position="542"/>
        <end position="552"/>
    </location>
</feature>
<feature type="region of interest" description="Disordered" evidence="4">
    <location>
        <begin position="349"/>
        <end position="387"/>
    </location>
</feature>
<dbReference type="InterPro" id="IPR015289">
    <property type="entry name" value="A-L-arabinofuranosidase_B_cat"/>
</dbReference>
<feature type="active site" description="Nucleophile" evidence="1">
    <location>
        <position position="742"/>
    </location>
</feature>
<feature type="domain" description="Peroxin/Ferlin" evidence="6">
    <location>
        <begin position="228"/>
        <end position="308"/>
    </location>
</feature>
<keyword evidence="5" id="KW-1133">Transmembrane helix</keyword>
<keyword evidence="5" id="KW-0472">Membrane</keyword>
<dbReference type="AlphaFoldDB" id="A0A8H5GBI4"/>
<evidence type="ECO:0000256" key="2">
    <source>
        <dbReference type="PIRSR" id="PIRSR638964-3"/>
    </source>
</evidence>
<evidence type="ECO:0000313" key="8">
    <source>
        <dbReference type="Proteomes" id="UP000559256"/>
    </source>
</evidence>
<proteinExistence type="inferred from homology"/>
<name>A0A8H5GBI4_9AGAR</name>
<dbReference type="GO" id="GO:0005576">
    <property type="term" value="C:extracellular region"/>
    <property type="evidence" value="ECO:0007669"/>
    <property type="project" value="UniProtKB-SubCell"/>
</dbReference>
<dbReference type="Proteomes" id="UP000559256">
    <property type="component" value="Unassembled WGS sequence"/>
</dbReference>
<evidence type="ECO:0000259" key="6">
    <source>
        <dbReference type="SMART" id="SM00693"/>
    </source>
</evidence>
<dbReference type="Gene3D" id="2.60.120.200">
    <property type="match status" value="1"/>
</dbReference>
<evidence type="ECO:0000256" key="4">
    <source>
        <dbReference type="SAM" id="MobiDB-lite"/>
    </source>
</evidence>
<dbReference type="GO" id="GO:0031222">
    <property type="term" value="P:arabinan catabolic process"/>
    <property type="evidence" value="ECO:0007669"/>
    <property type="project" value="UniProtKB-UniRule"/>
</dbReference>
<dbReference type="Pfam" id="PF06398">
    <property type="entry name" value="Pex24p"/>
    <property type="match status" value="1"/>
</dbReference>
<feature type="disulfide bond" evidence="2">
    <location>
        <begin position="602"/>
        <end position="607"/>
    </location>
</feature>
<dbReference type="GO" id="GO:0045493">
    <property type="term" value="P:xylan catabolic process"/>
    <property type="evidence" value="ECO:0007669"/>
    <property type="project" value="UniProtKB-KW"/>
</dbReference>
<feature type="compositionally biased region" description="Low complexity" evidence="4">
    <location>
        <begin position="442"/>
        <end position="496"/>
    </location>
</feature>
<dbReference type="InterPro" id="IPR010482">
    <property type="entry name" value="TECPR1-like_DysF"/>
</dbReference>
<accession>A0A8H5GBI4</accession>
<dbReference type="EC" id="3.2.1.55" evidence="3"/>
<comment type="similarity">
    <text evidence="3">Belongs to the glycosyl hydrolase 54 family.</text>
</comment>
<dbReference type="OrthoDB" id="5586090at2759"/>
<dbReference type="InterPro" id="IPR006614">
    <property type="entry name" value="Peroxin/Ferlin"/>
</dbReference>
<feature type="active site" description="Proton donor" evidence="1">
    <location>
        <position position="818"/>
    </location>
</feature>
<keyword evidence="3" id="KW-0964">Secreted</keyword>
<keyword evidence="3" id="KW-0858">Xylan degradation</keyword>
<dbReference type="Pfam" id="PF09206">
    <property type="entry name" value="ArabFuran-catal"/>
    <property type="match status" value="1"/>
</dbReference>
<keyword evidence="3" id="KW-0624">Polysaccharide degradation</keyword>
<dbReference type="SMART" id="SM00693">
    <property type="entry name" value="DysFN"/>
    <property type="match status" value="1"/>
</dbReference>
<evidence type="ECO:0000256" key="1">
    <source>
        <dbReference type="PIRSR" id="PIRSR638964-1"/>
    </source>
</evidence>
<feature type="compositionally biased region" description="Acidic residues" evidence="4">
    <location>
        <begin position="361"/>
        <end position="377"/>
    </location>
</feature>
<dbReference type="InterPro" id="IPR013320">
    <property type="entry name" value="ConA-like_dom_sf"/>
</dbReference>
<comment type="subcellular location">
    <subcellularLocation>
        <location evidence="3">Secreted</location>
    </subcellularLocation>
</comment>
<comment type="pathway">
    <text evidence="3">Glycan metabolism; L-arabinan degradation.</text>
</comment>
<dbReference type="GO" id="GO:0007031">
    <property type="term" value="P:peroxisome organization"/>
    <property type="evidence" value="ECO:0007669"/>
    <property type="project" value="UniProtKB-ARBA"/>
</dbReference>
<keyword evidence="8" id="KW-1185">Reference proteome</keyword>
<dbReference type="FunFam" id="2.60.120.200:FF:000131">
    <property type="entry name" value="Probable alpha-L-arabinofuranosidase B"/>
    <property type="match status" value="1"/>
</dbReference>
<dbReference type="GO" id="GO:0005778">
    <property type="term" value="C:peroxisomal membrane"/>
    <property type="evidence" value="ECO:0007669"/>
    <property type="project" value="UniProtKB-ARBA"/>
</dbReference>
<feature type="transmembrane region" description="Helical" evidence="5">
    <location>
        <begin position="148"/>
        <end position="174"/>
    </location>
</feature>
<keyword evidence="2" id="KW-1015">Disulfide bond</keyword>
<evidence type="ECO:0000313" key="7">
    <source>
        <dbReference type="EMBL" id="KAF5361705.1"/>
    </source>
</evidence>
<dbReference type="UniPathway" id="UPA00667"/>
<evidence type="ECO:0000256" key="5">
    <source>
        <dbReference type="SAM" id="Phobius"/>
    </source>
</evidence>
<organism evidence="7 8">
    <name type="scientific">Tetrapyrgos nigripes</name>
    <dbReference type="NCBI Taxonomy" id="182062"/>
    <lineage>
        <taxon>Eukaryota</taxon>
        <taxon>Fungi</taxon>
        <taxon>Dikarya</taxon>
        <taxon>Basidiomycota</taxon>
        <taxon>Agaricomycotina</taxon>
        <taxon>Agaricomycetes</taxon>
        <taxon>Agaricomycetidae</taxon>
        <taxon>Agaricales</taxon>
        <taxon>Marasmiineae</taxon>
        <taxon>Marasmiaceae</taxon>
        <taxon>Tetrapyrgos</taxon>
    </lineage>
</organism>
<feature type="transmembrane region" description="Helical" evidence="5">
    <location>
        <begin position="58"/>
        <end position="87"/>
    </location>
</feature>
<dbReference type="PANTHER" id="PTHR39447">
    <property type="entry name" value="ALPHA-L-ARABINOFURANOSIDASE B"/>
    <property type="match status" value="1"/>
</dbReference>
<keyword evidence="3" id="KW-0326">Glycosidase</keyword>
<evidence type="ECO:0000256" key="3">
    <source>
        <dbReference type="RuleBase" id="RU367111"/>
    </source>
</evidence>
<comment type="catalytic activity">
    <reaction evidence="3">
        <text>Hydrolysis of terminal non-reducing alpha-L-arabinofuranoside residues in alpha-L-arabinosides.</text>
        <dbReference type="EC" id="3.2.1.55"/>
    </reaction>
</comment>
<keyword evidence="5" id="KW-0812">Transmembrane</keyword>
<feature type="disulfide bond" evidence="2">
    <location>
        <begin position="697"/>
        <end position="698"/>
    </location>
</feature>
<keyword evidence="3" id="KW-0378">Hydrolase</keyword>
<dbReference type="GO" id="GO:0045490">
    <property type="term" value="P:pectin catabolic process"/>
    <property type="evidence" value="ECO:0007669"/>
    <property type="project" value="TreeGrafter"/>
</dbReference>